<feature type="compositionally biased region" description="Polar residues" evidence="9">
    <location>
        <begin position="1"/>
        <end position="10"/>
    </location>
</feature>
<keyword evidence="11" id="KW-1185">Reference proteome</keyword>
<keyword evidence="6" id="KW-0443">Lipid metabolism</keyword>
<dbReference type="InterPro" id="IPR014030">
    <property type="entry name" value="Ketoacyl_synth_N"/>
</dbReference>
<evidence type="ECO:0000256" key="4">
    <source>
        <dbReference type="ARBA" id="ARBA00022857"/>
    </source>
</evidence>
<evidence type="ECO:0000256" key="1">
    <source>
        <dbReference type="ARBA" id="ARBA00022450"/>
    </source>
</evidence>
<dbReference type="PANTHER" id="PTHR43775:SF7">
    <property type="entry name" value="FATTY ACID SYNTHASE"/>
    <property type="match status" value="1"/>
</dbReference>
<dbReference type="WBParaSite" id="PTRK_0001744400.1">
    <property type="protein sequence ID" value="PTRK_0001744400.1"/>
    <property type="gene ID" value="PTRK_0001744400"/>
</dbReference>
<evidence type="ECO:0000313" key="11">
    <source>
        <dbReference type="Proteomes" id="UP000038045"/>
    </source>
</evidence>
<evidence type="ECO:0000313" key="12">
    <source>
        <dbReference type="WBParaSite" id="PTRK_0001744400.1"/>
    </source>
</evidence>
<organism evidence="11 12">
    <name type="scientific">Parastrongyloides trichosuri</name>
    <name type="common">Possum-specific nematode worm</name>
    <dbReference type="NCBI Taxonomy" id="131310"/>
    <lineage>
        <taxon>Eukaryota</taxon>
        <taxon>Metazoa</taxon>
        <taxon>Ecdysozoa</taxon>
        <taxon>Nematoda</taxon>
        <taxon>Chromadorea</taxon>
        <taxon>Rhabditida</taxon>
        <taxon>Tylenchina</taxon>
        <taxon>Panagrolaimomorpha</taxon>
        <taxon>Strongyloidoidea</taxon>
        <taxon>Strongyloididae</taxon>
        <taxon>Parastrongyloides</taxon>
    </lineage>
</organism>
<dbReference type="PANTHER" id="PTHR43775">
    <property type="entry name" value="FATTY ACID SYNTHASE"/>
    <property type="match status" value="1"/>
</dbReference>
<dbReference type="InterPro" id="IPR050091">
    <property type="entry name" value="PKS_NRPS_Biosynth_Enz"/>
</dbReference>
<accession>A0A0N5A697</accession>
<sequence length="944" mass="107971">MLSQENILITNNMNNNRDNNQETSETREEFINDETDDSYITDIVVTGMSGRFPTSSSIDEFEKNLRGKLVFTNKQKDVWSNVYKDGEYHIGQIKCSPFYDAQFFGITKDRALAFNHELRFLTECVAEAVIDSGNQIEALRRQSTGIFIACSVSDEFGGFTNYTGPEESLHYKMQGCIKTSYANHLRSIFNLRGPAMSVDTNTSSSMTALDWAIKAIKQGACNCAIVGGVNFNREINNSIIHGVTKSSEDGRKSNFYDTKYYKNEAVVVIFLQRKNVAKRIYATLYDIIVNLPDDKIYELLLPSKVHRPNYVLQNIERRMENLITETCENNLIDPSSICYVELTNNFNDDYNSIQKRAISNAFNKSEIDMYPLIGSTSSLVGNTGAANELVSLVKIILSLENNHLLGDYQMLNNSAFDGIFIRNERGDPKPLLPTNYLAINSINFKDELRFGIIKKNEISMPSLIGNKHLLRILAINARTEVSITFMFKNVLKYADNFYYYQLLSELTKLDSNIYNARGYIVYNPIKMKMISQNITTIYNHKNSIPKIYCIINPGKGDYLKIAKRFMGVPIFKKSILESCDFLFKNFNYDLLTYIISGIEPSFEDVNTKFLNSSIAIIGMIDMLSAIEFYPETLFGSLFNELFIGYYKHTIEKKDVLEIVALLASMNENLRTPDCRIFVYLTIRDKKKQLLTTDHNIIVIAKITKTSVIAYGNIKEINKLSQEYIIKEVKQSSSNNSIEPAILEMKNFVELSNIYIGQNFNFSNSNINSFGIRNLEKSILDIAKSSSRYSMENILKIVSNVQCNSIIFTLGIRDTNLIEKLESLRLNSKLIHGIKSNKNTFFENFLKNIGEIYTLGGEIKPHLLYPKLPYPVPRGTPSISSTWEWKSLLFFEDIDRDSEAQQPYSQFLNQLYRINKEKNPDFFNCSSDECICFPNKPFNEPEFTV</sequence>
<keyword evidence="5" id="KW-0560">Oxidoreductase</keyword>
<keyword evidence="3" id="KW-0276">Fatty acid metabolism</keyword>
<dbReference type="GO" id="GO:0006633">
    <property type="term" value="P:fatty acid biosynthetic process"/>
    <property type="evidence" value="ECO:0007669"/>
    <property type="project" value="UniProtKB-KW"/>
</dbReference>
<evidence type="ECO:0000256" key="8">
    <source>
        <dbReference type="ARBA" id="ARBA00023268"/>
    </source>
</evidence>
<dbReference type="Proteomes" id="UP000038045">
    <property type="component" value="Unplaced"/>
</dbReference>
<dbReference type="Pfam" id="PF00109">
    <property type="entry name" value="ketoacyl-synt"/>
    <property type="match status" value="1"/>
</dbReference>
<keyword evidence="4" id="KW-0521">NADP</keyword>
<dbReference type="InterPro" id="IPR016039">
    <property type="entry name" value="Thiolase-like"/>
</dbReference>
<dbReference type="SMART" id="SM00825">
    <property type="entry name" value="PKS_KS"/>
    <property type="match status" value="1"/>
</dbReference>
<keyword evidence="2" id="KW-0444">Lipid biosynthesis</keyword>
<keyword evidence="8" id="KW-0511">Multifunctional enzyme</keyword>
<evidence type="ECO:0000256" key="9">
    <source>
        <dbReference type="SAM" id="MobiDB-lite"/>
    </source>
</evidence>
<name>A0A0N5A697_PARTI</name>
<proteinExistence type="predicted"/>
<evidence type="ECO:0000256" key="6">
    <source>
        <dbReference type="ARBA" id="ARBA00023098"/>
    </source>
</evidence>
<dbReference type="Gene3D" id="3.30.70.3290">
    <property type="match status" value="2"/>
</dbReference>
<keyword evidence="7" id="KW-0275">Fatty acid biosynthesis</keyword>
<dbReference type="InterPro" id="IPR020841">
    <property type="entry name" value="PKS_Beta-ketoAc_synthase_dom"/>
</dbReference>
<evidence type="ECO:0000259" key="10">
    <source>
        <dbReference type="PROSITE" id="PS52004"/>
    </source>
</evidence>
<feature type="domain" description="Ketosynthase family 3 (KS3)" evidence="10">
    <location>
        <begin position="40"/>
        <end position="455"/>
    </location>
</feature>
<reference evidence="12" key="1">
    <citation type="submission" date="2017-02" db="UniProtKB">
        <authorList>
            <consortium name="WormBaseParasite"/>
        </authorList>
    </citation>
    <scope>IDENTIFICATION</scope>
</reference>
<dbReference type="AlphaFoldDB" id="A0A0N5A697"/>
<dbReference type="PROSITE" id="PS52004">
    <property type="entry name" value="KS3_2"/>
    <property type="match status" value="1"/>
</dbReference>
<dbReference type="SUPFAM" id="SSF53901">
    <property type="entry name" value="Thiolase-like"/>
    <property type="match status" value="2"/>
</dbReference>
<evidence type="ECO:0000256" key="5">
    <source>
        <dbReference type="ARBA" id="ARBA00023002"/>
    </source>
</evidence>
<dbReference type="Gene3D" id="3.40.47.10">
    <property type="match status" value="1"/>
</dbReference>
<dbReference type="GO" id="GO:0004312">
    <property type="term" value="F:fatty acid synthase activity"/>
    <property type="evidence" value="ECO:0007669"/>
    <property type="project" value="TreeGrafter"/>
</dbReference>
<dbReference type="GO" id="GO:0016491">
    <property type="term" value="F:oxidoreductase activity"/>
    <property type="evidence" value="ECO:0007669"/>
    <property type="project" value="UniProtKB-KW"/>
</dbReference>
<dbReference type="STRING" id="131310.A0A0N5A697"/>
<protein>
    <submittedName>
        <fullName evidence="12">PKS_KS domain-containing protein</fullName>
    </submittedName>
</protein>
<evidence type="ECO:0000256" key="7">
    <source>
        <dbReference type="ARBA" id="ARBA00023160"/>
    </source>
</evidence>
<evidence type="ECO:0000256" key="2">
    <source>
        <dbReference type="ARBA" id="ARBA00022516"/>
    </source>
</evidence>
<evidence type="ECO:0000256" key="3">
    <source>
        <dbReference type="ARBA" id="ARBA00022832"/>
    </source>
</evidence>
<feature type="region of interest" description="Disordered" evidence="9">
    <location>
        <begin position="1"/>
        <end position="32"/>
    </location>
</feature>
<keyword evidence="1" id="KW-0596">Phosphopantetheine</keyword>